<protein>
    <recommendedName>
        <fullName evidence="9">Lipoprotein signal peptidase</fullName>
        <ecNumber evidence="9">3.4.23.36</ecNumber>
    </recommendedName>
    <alternativeName>
        <fullName evidence="9">Prolipoprotein signal peptidase</fullName>
    </alternativeName>
    <alternativeName>
        <fullName evidence="9">Signal peptidase II</fullName>
        <shortName evidence="9">SPase II</shortName>
    </alternativeName>
</protein>
<dbReference type="Proteomes" id="UP001652409">
    <property type="component" value="Unassembled WGS sequence"/>
</dbReference>
<comment type="function">
    <text evidence="9 10">This protein specifically catalyzes the removal of signal peptides from prolipoproteins.</text>
</comment>
<feature type="transmembrane region" description="Helical" evidence="9">
    <location>
        <begin position="137"/>
        <end position="159"/>
    </location>
</feature>
<organism evidence="12 13">
    <name type="scientific">Blautia ammoniilytica</name>
    <dbReference type="NCBI Taxonomy" id="2981782"/>
    <lineage>
        <taxon>Bacteria</taxon>
        <taxon>Bacillati</taxon>
        <taxon>Bacillota</taxon>
        <taxon>Clostridia</taxon>
        <taxon>Lachnospirales</taxon>
        <taxon>Lachnospiraceae</taxon>
        <taxon>Blautia</taxon>
    </lineage>
</organism>
<evidence type="ECO:0000256" key="1">
    <source>
        <dbReference type="ARBA" id="ARBA00006139"/>
    </source>
</evidence>
<evidence type="ECO:0000256" key="2">
    <source>
        <dbReference type="ARBA" id="ARBA00022475"/>
    </source>
</evidence>
<keyword evidence="5 9" id="KW-0064">Aspartyl protease</keyword>
<evidence type="ECO:0000256" key="10">
    <source>
        <dbReference type="RuleBase" id="RU000594"/>
    </source>
</evidence>
<evidence type="ECO:0000256" key="6">
    <source>
        <dbReference type="ARBA" id="ARBA00022801"/>
    </source>
</evidence>
<accession>A0ABT2TRM1</accession>
<keyword evidence="7 9" id="KW-1133">Transmembrane helix</keyword>
<reference evidence="12 13" key="1">
    <citation type="journal article" date="2021" name="ISME Commun">
        <title>Automated analysis of genomic sequences facilitates high-throughput and comprehensive description of bacteria.</title>
        <authorList>
            <person name="Hitch T.C.A."/>
        </authorList>
    </citation>
    <scope>NUCLEOTIDE SEQUENCE [LARGE SCALE GENOMIC DNA]</scope>
    <source>
        <strain evidence="12 13">Sanger_23</strain>
    </source>
</reference>
<keyword evidence="4 9" id="KW-0812">Transmembrane</keyword>
<keyword evidence="3 9" id="KW-0645">Protease</keyword>
<feature type="active site" evidence="9">
    <location>
        <position position="127"/>
    </location>
</feature>
<keyword evidence="8 9" id="KW-0472">Membrane</keyword>
<comment type="subcellular location">
    <subcellularLocation>
        <location evidence="9">Cell membrane</location>
        <topology evidence="9">Multi-pass membrane protein</topology>
    </subcellularLocation>
</comment>
<comment type="pathway">
    <text evidence="9">Protein modification; lipoprotein biosynthesis (signal peptide cleavage).</text>
</comment>
<dbReference type="EMBL" id="JAOQJL010000008">
    <property type="protein sequence ID" value="MCU6764887.1"/>
    <property type="molecule type" value="Genomic_DNA"/>
</dbReference>
<evidence type="ECO:0000256" key="9">
    <source>
        <dbReference type="HAMAP-Rule" id="MF_00161"/>
    </source>
</evidence>
<feature type="transmembrane region" description="Helical" evidence="9">
    <location>
        <begin position="71"/>
        <end position="90"/>
    </location>
</feature>
<evidence type="ECO:0000256" key="4">
    <source>
        <dbReference type="ARBA" id="ARBA00022692"/>
    </source>
</evidence>
<name>A0ABT2TRM1_9FIRM</name>
<dbReference type="EC" id="3.4.23.36" evidence="9"/>
<dbReference type="HAMAP" id="MF_00161">
    <property type="entry name" value="LspA"/>
    <property type="match status" value="1"/>
</dbReference>
<keyword evidence="2 9" id="KW-1003">Cell membrane</keyword>
<dbReference type="PROSITE" id="PS00855">
    <property type="entry name" value="SPASE_II"/>
    <property type="match status" value="1"/>
</dbReference>
<dbReference type="InterPro" id="IPR001872">
    <property type="entry name" value="Peptidase_A8"/>
</dbReference>
<evidence type="ECO:0000256" key="7">
    <source>
        <dbReference type="ARBA" id="ARBA00022989"/>
    </source>
</evidence>
<evidence type="ECO:0000313" key="13">
    <source>
        <dbReference type="Proteomes" id="UP001652409"/>
    </source>
</evidence>
<dbReference type="PANTHER" id="PTHR33695:SF1">
    <property type="entry name" value="LIPOPROTEIN SIGNAL PEPTIDASE"/>
    <property type="match status" value="1"/>
</dbReference>
<comment type="similarity">
    <text evidence="1 9 11">Belongs to the peptidase A8 family.</text>
</comment>
<dbReference type="Pfam" id="PF01252">
    <property type="entry name" value="Peptidase_A8"/>
    <property type="match status" value="1"/>
</dbReference>
<evidence type="ECO:0000256" key="3">
    <source>
        <dbReference type="ARBA" id="ARBA00022670"/>
    </source>
</evidence>
<comment type="catalytic activity">
    <reaction evidence="9 10">
        <text>Release of signal peptides from bacterial membrane prolipoproteins. Hydrolyzes -Xaa-Yaa-Zaa-|-(S,diacylglyceryl)Cys-, in which Xaa is hydrophobic (preferably Leu), and Yaa (Ala or Ser) and Zaa (Gly or Ala) have small, neutral side chains.</text>
        <dbReference type="EC" id="3.4.23.36"/>
    </reaction>
</comment>
<dbReference type="PRINTS" id="PR00781">
    <property type="entry name" value="LIPOSIGPTASE"/>
</dbReference>
<feature type="transmembrane region" description="Helical" evidence="9">
    <location>
        <begin position="97"/>
        <end position="117"/>
    </location>
</feature>
<evidence type="ECO:0000256" key="11">
    <source>
        <dbReference type="RuleBase" id="RU004181"/>
    </source>
</evidence>
<sequence length="182" mass="21169">MKEQTPLFSGKKALLFWIFPVLLLTLIDQFTKYLSIVFLKNTNGKILIPGVLELSYVENRGMAFGMLQGKIPFLLIMCFFFLILALYIYIRMPKTAYYIPLMVLDMVVFAGALGNFVDRFFRGYVVDFIYFSLIDFPTFNVADIYVVCGGILTVLFVLFKYKDDNDFAFLKLKYKTKHSQNR</sequence>
<dbReference type="NCBIfam" id="TIGR00077">
    <property type="entry name" value="lspA"/>
    <property type="match status" value="1"/>
</dbReference>
<comment type="caution">
    <text evidence="9">Lacks conserved residue(s) required for the propagation of feature annotation.</text>
</comment>
<dbReference type="RefSeq" id="WP_158420968.1">
    <property type="nucleotide sequence ID" value="NZ_JAOQJL010000008.1"/>
</dbReference>
<feature type="active site" evidence="9">
    <location>
        <position position="143"/>
    </location>
</feature>
<evidence type="ECO:0000256" key="5">
    <source>
        <dbReference type="ARBA" id="ARBA00022750"/>
    </source>
</evidence>
<keyword evidence="13" id="KW-1185">Reference proteome</keyword>
<evidence type="ECO:0000256" key="8">
    <source>
        <dbReference type="ARBA" id="ARBA00023136"/>
    </source>
</evidence>
<gene>
    <name evidence="9 12" type="primary">lspA</name>
    <name evidence="12" type="ORF">OCV61_05595</name>
</gene>
<comment type="caution">
    <text evidence="12">The sequence shown here is derived from an EMBL/GenBank/DDBJ whole genome shotgun (WGS) entry which is preliminary data.</text>
</comment>
<keyword evidence="6 9" id="KW-0378">Hydrolase</keyword>
<proteinExistence type="inferred from homology"/>
<dbReference type="PANTHER" id="PTHR33695">
    <property type="entry name" value="LIPOPROTEIN SIGNAL PEPTIDASE"/>
    <property type="match status" value="1"/>
</dbReference>
<evidence type="ECO:0000313" key="12">
    <source>
        <dbReference type="EMBL" id="MCU6764887.1"/>
    </source>
</evidence>
<dbReference type="GO" id="GO:0004190">
    <property type="term" value="F:aspartic-type endopeptidase activity"/>
    <property type="evidence" value="ECO:0007669"/>
    <property type="project" value="UniProtKB-EC"/>
</dbReference>